<keyword evidence="1" id="KW-1133">Transmembrane helix</keyword>
<dbReference type="Proteomes" id="UP001597187">
    <property type="component" value="Unassembled WGS sequence"/>
</dbReference>
<comment type="caution">
    <text evidence="2">The sequence shown here is derived from an EMBL/GenBank/DDBJ whole genome shotgun (WGS) entry which is preliminary data.</text>
</comment>
<evidence type="ECO:0000313" key="3">
    <source>
        <dbReference type="Proteomes" id="UP001597187"/>
    </source>
</evidence>
<evidence type="ECO:0000313" key="2">
    <source>
        <dbReference type="EMBL" id="MFD1514634.1"/>
    </source>
</evidence>
<name>A0ABD6B0M7_9EURY</name>
<accession>A0ABD6B0M7</accession>
<organism evidence="2 3">
    <name type="scientific">Halomarina rubra</name>
    <dbReference type="NCBI Taxonomy" id="2071873"/>
    <lineage>
        <taxon>Archaea</taxon>
        <taxon>Methanobacteriati</taxon>
        <taxon>Methanobacteriota</taxon>
        <taxon>Stenosarchaea group</taxon>
        <taxon>Halobacteria</taxon>
        <taxon>Halobacteriales</taxon>
        <taxon>Natronomonadaceae</taxon>
        <taxon>Halomarina</taxon>
    </lineage>
</organism>
<dbReference type="RefSeq" id="WP_250874576.1">
    <property type="nucleotide sequence ID" value="NZ_JALXFV010000008.1"/>
</dbReference>
<keyword evidence="1" id="KW-0472">Membrane</keyword>
<protein>
    <recommendedName>
        <fullName evidence="4">Major facilitator superfamily (MFS) profile domain-containing protein</fullName>
    </recommendedName>
</protein>
<reference evidence="2 3" key="1">
    <citation type="journal article" date="2019" name="Int. J. Syst. Evol. Microbiol.">
        <title>The Global Catalogue of Microorganisms (GCM) 10K type strain sequencing project: providing services to taxonomists for standard genome sequencing and annotation.</title>
        <authorList>
            <consortium name="The Broad Institute Genomics Platform"/>
            <consortium name="The Broad Institute Genome Sequencing Center for Infectious Disease"/>
            <person name="Wu L."/>
            <person name="Ma J."/>
        </authorList>
    </citation>
    <scope>NUCLEOTIDE SEQUENCE [LARGE SCALE GENOMIC DNA]</scope>
    <source>
        <strain evidence="2 3">CGMCC 1.12563</strain>
    </source>
</reference>
<dbReference type="AlphaFoldDB" id="A0ABD6B0M7"/>
<evidence type="ECO:0000256" key="1">
    <source>
        <dbReference type="SAM" id="Phobius"/>
    </source>
</evidence>
<keyword evidence="3" id="KW-1185">Reference proteome</keyword>
<sequence length="45" mass="4651">MVVAADVIADVGRRETLNMVVYCLLAVGVGVVSLVGATFASIVRD</sequence>
<dbReference type="EMBL" id="JBHUDC010000008">
    <property type="protein sequence ID" value="MFD1514634.1"/>
    <property type="molecule type" value="Genomic_DNA"/>
</dbReference>
<feature type="transmembrane region" description="Helical" evidence="1">
    <location>
        <begin position="19"/>
        <end position="43"/>
    </location>
</feature>
<proteinExistence type="predicted"/>
<evidence type="ECO:0008006" key="4">
    <source>
        <dbReference type="Google" id="ProtNLM"/>
    </source>
</evidence>
<keyword evidence="1" id="KW-0812">Transmembrane</keyword>
<gene>
    <name evidence="2" type="ORF">ACFSBT_15240</name>
</gene>